<feature type="domain" description="GCVT N-terminal" evidence="1">
    <location>
        <begin position="36"/>
        <end position="196"/>
    </location>
</feature>
<comment type="caution">
    <text evidence="2">The sequence shown here is derived from an EMBL/GenBank/DDBJ whole genome shotgun (WGS) entry which is preliminary data.</text>
</comment>
<dbReference type="InterPro" id="IPR045179">
    <property type="entry name" value="YgfZ/GcvT"/>
</dbReference>
<dbReference type="Pfam" id="PF01571">
    <property type="entry name" value="GCV_T"/>
    <property type="match status" value="1"/>
</dbReference>
<dbReference type="EMBL" id="JBHLZN010000001">
    <property type="protein sequence ID" value="MFB9885936.1"/>
    <property type="molecule type" value="Genomic_DNA"/>
</dbReference>
<name>A0ABV5Z9J3_9GAMM</name>
<dbReference type="Gene3D" id="3.30.70.1400">
    <property type="entry name" value="Aminomethyltransferase beta-barrel domains"/>
    <property type="match status" value="1"/>
</dbReference>
<dbReference type="RefSeq" id="WP_081414482.1">
    <property type="nucleotide sequence ID" value="NZ_JBHLZN010000001.1"/>
</dbReference>
<sequence length="349" mass="38853">MMNNQWQRFLSQHGASWDEAGYQTHFANPPADRPWLSDLSYLGLLSCQGEGAEKFLQGQLTCHLGQITPSQTSLGGLCTPKGALLSLFRINRHDQGYLLGMPADTLASTLQTLNKYIVFFKAKLSDVSAEWVRLGLQGQGADNILLALFDDCPTQDHQQLAIAGGYLIRVPGQQPRFELWLQTEAAIQLWPALMEHASFAASQLWERSEIDAGLPWLPAALMESYIPQMLNLQALGGVNFKKGCYTGQEIVARMQYRGSLKRCLFIAEVNSQVPLSLGMQIDGERANLGQVVRFVELSPGHYRLLAVLYKEEAESQTLYLSGQPQASLTLLPLPYTIDPEVFERKVPKL</sequence>
<protein>
    <submittedName>
        <fullName evidence="2">Folate-binding protein YgfZ</fullName>
    </submittedName>
</protein>
<keyword evidence="3" id="KW-1185">Reference proteome</keyword>
<dbReference type="PANTHER" id="PTHR22602">
    <property type="entry name" value="TRANSFERASE CAF17, MITOCHONDRIAL-RELATED"/>
    <property type="match status" value="1"/>
</dbReference>
<dbReference type="Gene3D" id="3.30.70.1630">
    <property type="match status" value="1"/>
</dbReference>
<evidence type="ECO:0000313" key="3">
    <source>
        <dbReference type="Proteomes" id="UP001589628"/>
    </source>
</evidence>
<dbReference type="NCBIfam" id="TIGR03317">
    <property type="entry name" value="ygfZ_signature"/>
    <property type="match status" value="1"/>
</dbReference>
<dbReference type="SUPFAM" id="SSF101790">
    <property type="entry name" value="Aminomethyltransferase beta-barrel domain"/>
    <property type="match status" value="1"/>
</dbReference>
<accession>A0ABV5Z9J3</accession>
<dbReference type="SUPFAM" id="SSF103025">
    <property type="entry name" value="Folate-binding domain"/>
    <property type="match status" value="1"/>
</dbReference>
<dbReference type="PANTHER" id="PTHR22602:SF0">
    <property type="entry name" value="TRANSFERASE CAF17, MITOCHONDRIAL-RELATED"/>
    <property type="match status" value="1"/>
</dbReference>
<dbReference type="InterPro" id="IPR029043">
    <property type="entry name" value="GcvT/YgfZ_C"/>
</dbReference>
<evidence type="ECO:0000313" key="2">
    <source>
        <dbReference type="EMBL" id="MFB9885936.1"/>
    </source>
</evidence>
<proteinExistence type="predicted"/>
<organism evidence="2 3">
    <name type="scientific">Balneatrix alpica</name>
    <dbReference type="NCBI Taxonomy" id="75684"/>
    <lineage>
        <taxon>Bacteria</taxon>
        <taxon>Pseudomonadati</taxon>
        <taxon>Pseudomonadota</taxon>
        <taxon>Gammaproteobacteria</taxon>
        <taxon>Oceanospirillales</taxon>
        <taxon>Balneatrichaceae</taxon>
        <taxon>Balneatrix</taxon>
    </lineage>
</organism>
<gene>
    <name evidence="2" type="ORF">ACFFLH_05900</name>
</gene>
<dbReference type="InterPro" id="IPR017703">
    <property type="entry name" value="YgfZ/GCV_T_CS"/>
</dbReference>
<dbReference type="Proteomes" id="UP001589628">
    <property type="component" value="Unassembled WGS sequence"/>
</dbReference>
<dbReference type="Gene3D" id="2.40.30.160">
    <property type="match status" value="1"/>
</dbReference>
<dbReference type="InterPro" id="IPR006222">
    <property type="entry name" value="GCVT_N"/>
</dbReference>
<evidence type="ECO:0000259" key="1">
    <source>
        <dbReference type="Pfam" id="PF01571"/>
    </source>
</evidence>
<reference evidence="2 3" key="1">
    <citation type="submission" date="2024-09" db="EMBL/GenBank/DDBJ databases">
        <authorList>
            <person name="Sun Q."/>
            <person name="Mori K."/>
        </authorList>
    </citation>
    <scope>NUCLEOTIDE SEQUENCE [LARGE SCALE GENOMIC DNA]</scope>
    <source>
        <strain evidence="2 3">ATCC 51285</strain>
    </source>
</reference>